<dbReference type="Proteomes" id="UP001595816">
    <property type="component" value="Unassembled WGS sequence"/>
</dbReference>
<evidence type="ECO:0000256" key="4">
    <source>
        <dbReference type="ARBA" id="ARBA00022777"/>
    </source>
</evidence>
<comment type="similarity">
    <text evidence="1">Belongs to the aminoglycoside phosphotransferase family.</text>
</comment>
<protein>
    <submittedName>
        <fullName evidence="8">Phosphotransferase</fullName>
    </submittedName>
</protein>
<keyword evidence="3" id="KW-0547">Nucleotide-binding</keyword>
<evidence type="ECO:0000256" key="6">
    <source>
        <dbReference type="ARBA" id="ARBA00023251"/>
    </source>
</evidence>
<evidence type="ECO:0000313" key="8">
    <source>
        <dbReference type="EMBL" id="MFC4134164.1"/>
    </source>
</evidence>
<sequence>MSRRGLGEPLPVHDLADRYAKWHAEKVYEWEAGRPTYRLTGPDDSVRYVKLTPSTGRLHDEALRTRWALPWVRVPEVVEFGSDGDHDWLMTTELSGVDASTHPLRAADPVALVTAFAQGLRFFHDTVPVDECPFWFPDLPPDADLVVCHGDYVLPNAFLTGDVVTGYIDLGDLCVADRWLDLAVALNSLEQPYNMGPGYADAFLSAYGVSPDPERAARYLALYDAR</sequence>
<evidence type="ECO:0000256" key="1">
    <source>
        <dbReference type="ARBA" id="ARBA00006219"/>
    </source>
</evidence>
<dbReference type="RefSeq" id="WP_253761654.1">
    <property type="nucleotide sequence ID" value="NZ_JAMZDZ010000001.1"/>
</dbReference>
<dbReference type="InterPro" id="IPR002575">
    <property type="entry name" value="Aminoglycoside_PTrfase"/>
</dbReference>
<gene>
    <name evidence="8" type="ORF">ACFOZ4_26440</name>
</gene>
<keyword evidence="9" id="KW-1185">Reference proteome</keyword>
<dbReference type="InterPro" id="IPR011009">
    <property type="entry name" value="Kinase-like_dom_sf"/>
</dbReference>
<accession>A0ABV8LUD7</accession>
<dbReference type="Gene3D" id="3.30.200.20">
    <property type="entry name" value="Phosphorylase Kinase, domain 1"/>
    <property type="match status" value="1"/>
</dbReference>
<feature type="domain" description="Aminoglycoside phosphotransferase" evidence="7">
    <location>
        <begin position="136"/>
        <end position="217"/>
    </location>
</feature>
<evidence type="ECO:0000256" key="5">
    <source>
        <dbReference type="ARBA" id="ARBA00022840"/>
    </source>
</evidence>
<dbReference type="Pfam" id="PF01636">
    <property type="entry name" value="APH"/>
    <property type="match status" value="1"/>
</dbReference>
<dbReference type="PIRSF" id="PIRSF000706">
    <property type="entry name" value="Kanamycin_kin"/>
    <property type="match status" value="1"/>
</dbReference>
<keyword evidence="2" id="KW-0808">Transferase</keyword>
<evidence type="ECO:0000256" key="2">
    <source>
        <dbReference type="ARBA" id="ARBA00022679"/>
    </source>
</evidence>
<dbReference type="Gene3D" id="3.90.1200.10">
    <property type="match status" value="1"/>
</dbReference>
<proteinExistence type="inferred from homology"/>
<name>A0ABV8LUD7_9ACTN</name>
<reference evidence="9" key="1">
    <citation type="journal article" date="2019" name="Int. J. Syst. Evol. Microbiol.">
        <title>The Global Catalogue of Microorganisms (GCM) 10K type strain sequencing project: providing services to taxonomists for standard genome sequencing and annotation.</title>
        <authorList>
            <consortium name="The Broad Institute Genomics Platform"/>
            <consortium name="The Broad Institute Genome Sequencing Center for Infectious Disease"/>
            <person name="Wu L."/>
            <person name="Ma J."/>
        </authorList>
    </citation>
    <scope>NUCLEOTIDE SEQUENCE [LARGE SCALE GENOMIC DNA]</scope>
    <source>
        <strain evidence="9">CGMCC 4.7289</strain>
    </source>
</reference>
<keyword evidence="6" id="KW-0046">Antibiotic resistance</keyword>
<dbReference type="SUPFAM" id="SSF56112">
    <property type="entry name" value="Protein kinase-like (PK-like)"/>
    <property type="match status" value="1"/>
</dbReference>
<organism evidence="8 9">
    <name type="scientific">Hamadaea flava</name>
    <dbReference type="NCBI Taxonomy" id="1742688"/>
    <lineage>
        <taxon>Bacteria</taxon>
        <taxon>Bacillati</taxon>
        <taxon>Actinomycetota</taxon>
        <taxon>Actinomycetes</taxon>
        <taxon>Micromonosporales</taxon>
        <taxon>Micromonosporaceae</taxon>
        <taxon>Hamadaea</taxon>
    </lineage>
</organism>
<evidence type="ECO:0000313" key="9">
    <source>
        <dbReference type="Proteomes" id="UP001595816"/>
    </source>
</evidence>
<dbReference type="InterPro" id="IPR024165">
    <property type="entry name" value="Kan/Strep_kinase"/>
</dbReference>
<evidence type="ECO:0000256" key="3">
    <source>
        <dbReference type="ARBA" id="ARBA00022741"/>
    </source>
</evidence>
<comment type="caution">
    <text evidence="8">The sequence shown here is derived from an EMBL/GenBank/DDBJ whole genome shotgun (WGS) entry which is preliminary data.</text>
</comment>
<evidence type="ECO:0000259" key="7">
    <source>
        <dbReference type="Pfam" id="PF01636"/>
    </source>
</evidence>
<dbReference type="EMBL" id="JBHSAY010000015">
    <property type="protein sequence ID" value="MFC4134164.1"/>
    <property type="molecule type" value="Genomic_DNA"/>
</dbReference>
<keyword evidence="5" id="KW-0067">ATP-binding</keyword>
<keyword evidence="4" id="KW-0418">Kinase</keyword>